<dbReference type="KEGG" id="psac:PSM36_1190"/>
<reference evidence="3 4" key="1">
    <citation type="submission" date="2016-08" db="EMBL/GenBank/DDBJ databases">
        <authorList>
            <person name="Seilhamer J.J."/>
        </authorList>
    </citation>
    <scope>NUCLEOTIDE SEQUENCE [LARGE SCALE GENOMIC DNA]</scope>
    <source>
        <strain evidence="3">M3/6</strain>
    </source>
</reference>
<dbReference type="RefSeq" id="WP_232001527.1">
    <property type="nucleotide sequence ID" value="NZ_DAMBAO010000021.1"/>
</dbReference>
<dbReference type="InterPro" id="IPR024278">
    <property type="entry name" value="DUF3823_N"/>
</dbReference>
<dbReference type="EMBL" id="LT605205">
    <property type="protein sequence ID" value="SCD20014.1"/>
    <property type="molecule type" value="Genomic_DNA"/>
</dbReference>
<proteinExistence type="predicted"/>
<evidence type="ECO:0000259" key="1">
    <source>
        <dbReference type="Pfam" id="PF12866"/>
    </source>
</evidence>
<feature type="domain" description="DUF3823" evidence="1">
    <location>
        <begin position="32"/>
        <end position="117"/>
    </location>
</feature>
<feature type="domain" description="DUF3823" evidence="2">
    <location>
        <begin position="121"/>
        <end position="221"/>
    </location>
</feature>
<dbReference type="Gene3D" id="2.60.40.2060">
    <property type="match status" value="1"/>
</dbReference>
<sequence length="225" mass="25010">MKTKIFLTTYISAILLLLLFSCEKDNFSAPESMLSGKITYNDESIGVRSNALQLELWQHGYQNFTKIPVHIDQDGTFSAMLFDGNYKLVRMNGAPWENNTDSIDVVVKGNTVVDVPVVPYFTISNAAYSRNAKQITATFTVNRVSNQRELRAVRLFLGRTIITDNGYNIASAEKPASEVTLGTAVTLTVTIPDSHTEKFLYARIGVETEGIGQLLYSPSEKIQLD</sequence>
<protein>
    <recommendedName>
        <fullName evidence="5">DUF3823 domain-containing protein</fullName>
    </recommendedName>
</protein>
<dbReference type="PROSITE" id="PS51257">
    <property type="entry name" value="PROKAR_LIPOPROTEIN"/>
    <property type="match status" value="1"/>
</dbReference>
<gene>
    <name evidence="3" type="ORF">PSM36_1190</name>
</gene>
<evidence type="ECO:0000313" key="3">
    <source>
        <dbReference type="EMBL" id="SCD20014.1"/>
    </source>
</evidence>
<dbReference type="InterPro" id="IPR041186">
    <property type="entry name" value="DUF3823_C"/>
</dbReference>
<evidence type="ECO:0000313" key="4">
    <source>
        <dbReference type="Proteomes" id="UP000187464"/>
    </source>
</evidence>
<dbReference type="Pfam" id="PF12866">
    <property type="entry name" value="DUF3823"/>
    <property type="match status" value="1"/>
</dbReference>
<evidence type="ECO:0008006" key="5">
    <source>
        <dbReference type="Google" id="ProtNLM"/>
    </source>
</evidence>
<dbReference type="STRING" id="1642647.PSM36_1190"/>
<dbReference type="Pfam" id="PF18003">
    <property type="entry name" value="DUF3823_C"/>
    <property type="match status" value="1"/>
</dbReference>
<dbReference type="AlphaFoldDB" id="A0A1R3T8V9"/>
<dbReference type="Gene3D" id="2.60.40.1120">
    <property type="entry name" value="Carboxypeptidase-like, regulatory domain"/>
    <property type="match status" value="1"/>
</dbReference>
<accession>A0A1R3T8V9</accession>
<evidence type="ECO:0000259" key="2">
    <source>
        <dbReference type="Pfam" id="PF18003"/>
    </source>
</evidence>
<keyword evidence="4" id="KW-1185">Reference proteome</keyword>
<dbReference type="Proteomes" id="UP000187464">
    <property type="component" value="Chromosome I"/>
</dbReference>
<organism evidence="3 4">
    <name type="scientific">Proteiniphilum saccharofermentans</name>
    <dbReference type="NCBI Taxonomy" id="1642647"/>
    <lineage>
        <taxon>Bacteria</taxon>
        <taxon>Pseudomonadati</taxon>
        <taxon>Bacteroidota</taxon>
        <taxon>Bacteroidia</taxon>
        <taxon>Bacteroidales</taxon>
        <taxon>Dysgonomonadaceae</taxon>
        <taxon>Proteiniphilum</taxon>
    </lineage>
</organism>
<name>A0A1R3T8V9_9BACT</name>